<reference evidence="1" key="1">
    <citation type="submission" date="2021-04" db="EMBL/GenBank/DDBJ databases">
        <authorList>
            <consortium name="Molecular Ecology Group"/>
        </authorList>
    </citation>
    <scope>NUCLEOTIDE SEQUENCE</scope>
</reference>
<organism evidence="1 2">
    <name type="scientific">Candidula unifasciata</name>
    <dbReference type="NCBI Taxonomy" id="100452"/>
    <lineage>
        <taxon>Eukaryota</taxon>
        <taxon>Metazoa</taxon>
        <taxon>Spiralia</taxon>
        <taxon>Lophotrochozoa</taxon>
        <taxon>Mollusca</taxon>
        <taxon>Gastropoda</taxon>
        <taxon>Heterobranchia</taxon>
        <taxon>Euthyneura</taxon>
        <taxon>Panpulmonata</taxon>
        <taxon>Eupulmonata</taxon>
        <taxon>Stylommatophora</taxon>
        <taxon>Helicina</taxon>
        <taxon>Helicoidea</taxon>
        <taxon>Geomitridae</taxon>
        <taxon>Candidula</taxon>
    </lineage>
</organism>
<dbReference type="OrthoDB" id="60621at2759"/>
<dbReference type="InterPro" id="IPR009602">
    <property type="entry name" value="CBAR/FAM92"/>
</dbReference>
<dbReference type="EMBL" id="CAJHNH020001902">
    <property type="protein sequence ID" value="CAG5124884.1"/>
    <property type="molecule type" value="Genomic_DNA"/>
</dbReference>
<keyword evidence="2" id="KW-1185">Reference proteome</keyword>
<evidence type="ECO:0000313" key="2">
    <source>
        <dbReference type="Proteomes" id="UP000678393"/>
    </source>
</evidence>
<dbReference type="GO" id="GO:0060271">
    <property type="term" value="P:cilium assembly"/>
    <property type="evidence" value="ECO:0007669"/>
    <property type="project" value="TreeGrafter"/>
</dbReference>
<dbReference type="PANTHER" id="PTHR21223:SF2">
    <property type="entry name" value="CBY1-INTERACTING BAR DOMAIN-CONTAINING PROTEIN HOMOLOG"/>
    <property type="match status" value="1"/>
</dbReference>
<dbReference type="SUPFAM" id="SSF103657">
    <property type="entry name" value="BAR/IMD domain-like"/>
    <property type="match status" value="1"/>
</dbReference>
<feature type="non-terminal residue" evidence="1">
    <location>
        <position position="1"/>
    </location>
</feature>
<dbReference type="Proteomes" id="UP000678393">
    <property type="component" value="Unassembled WGS sequence"/>
</dbReference>
<evidence type="ECO:0008006" key="3">
    <source>
        <dbReference type="Google" id="ProtNLM"/>
    </source>
</evidence>
<dbReference type="InterPro" id="IPR027267">
    <property type="entry name" value="AH/BAR_dom_sf"/>
</dbReference>
<name>A0A8S3Z606_9EUPU</name>
<dbReference type="GO" id="GO:0036064">
    <property type="term" value="C:ciliary basal body"/>
    <property type="evidence" value="ECO:0007669"/>
    <property type="project" value="TreeGrafter"/>
</dbReference>
<dbReference type="AlphaFoldDB" id="A0A8S3Z606"/>
<gene>
    <name evidence="1" type="ORF">CUNI_LOCUS10442</name>
</gene>
<dbReference type="GO" id="GO:0035869">
    <property type="term" value="C:ciliary transition zone"/>
    <property type="evidence" value="ECO:0007669"/>
    <property type="project" value="TreeGrafter"/>
</dbReference>
<evidence type="ECO:0000313" key="1">
    <source>
        <dbReference type="EMBL" id="CAG5124884.1"/>
    </source>
</evidence>
<proteinExistence type="predicted"/>
<accession>A0A8S3Z606</accession>
<comment type="caution">
    <text evidence="1">The sequence shown here is derived from an EMBL/GenBank/DDBJ whole genome shotgun (WGS) entry which is preliminary data.</text>
</comment>
<dbReference type="Gene3D" id="1.20.1270.60">
    <property type="entry name" value="Arfaptin homology (AH) domain/BAR domain"/>
    <property type="match status" value="1"/>
</dbReference>
<dbReference type="Pfam" id="PF06730">
    <property type="entry name" value="FAM92"/>
    <property type="match status" value="1"/>
</dbReference>
<sequence>MGESYSTVQEKQVKLAQGHVAAVEKYYGLFCETLGSVIRKSARLRNKSDIFVHQLKAYAETEKLSTTTKSSLLTFVENLSTVQDYRNAEVHRLEAKVLKPLTKYGELCKTMKSSIKNSQIAWTRERKQSEKLQKLQQKVPQPTPQIAQSELQKTHQQAVLHDEQLLTDVDQFERSKLADMKSVLREFVHIEMIFHARALEYLSRCYEATLQMETVTDMDFLQATLCEICNVSKTFSVGTFP</sequence>
<protein>
    <recommendedName>
        <fullName evidence="3">Protein FAM92B</fullName>
    </recommendedName>
</protein>
<dbReference type="PANTHER" id="PTHR21223">
    <property type="entry name" value="CBY1-INTERACTING BAR DOMAIN-CONTAINING PROTEIN HOMOLOG"/>
    <property type="match status" value="1"/>
</dbReference>